<gene>
    <name evidence="1" type="ORF">F4821DRAFT_241848</name>
</gene>
<dbReference type="Proteomes" id="UP001497680">
    <property type="component" value="Unassembled WGS sequence"/>
</dbReference>
<evidence type="ECO:0000313" key="1">
    <source>
        <dbReference type="EMBL" id="KAI6084906.1"/>
    </source>
</evidence>
<evidence type="ECO:0000313" key="2">
    <source>
        <dbReference type="Proteomes" id="UP001497680"/>
    </source>
</evidence>
<proteinExistence type="predicted"/>
<organism evidence="1 2">
    <name type="scientific">Hypoxylon rubiginosum</name>
    <dbReference type="NCBI Taxonomy" id="110542"/>
    <lineage>
        <taxon>Eukaryota</taxon>
        <taxon>Fungi</taxon>
        <taxon>Dikarya</taxon>
        <taxon>Ascomycota</taxon>
        <taxon>Pezizomycotina</taxon>
        <taxon>Sordariomycetes</taxon>
        <taxon>Xylariomycetidae</taxon>
        <taxon>Xylariales</taxon>
        <taxon>Hypoxylaceae</taxon>
        <taxon>Hypoxylon</taxon>
    </lineage>
</organism>
<dbReference type="EMBL" id="MU394331">
    <property type="protein sequence ID" value="KAI6084906.1"/>
    <property type="molecule type" value="Genomic_DNA"/>
</dbReference>
<keyword evidence="2" id="KW-1185">Reference proteome</keyword>
<accession>A0ACC0CX50</accession>
<protein>
    <submittedName>
        <fullName evidence="1">Ankyrin repeat-containing domain protein</fullName>
    </submittedName>
</protein>
<comment type="caution">
    <text evidence="1">The sequence shown here is derived from an EMBL/GenBank/DDBJ whole genome shotgun (WGS) entry which is preliminary data.</text>
</comment>
<reference evidence="1 2" key="1">
    <citation type="journal article" date="2022" name="New Phytol.">
        <title>Ecological generalism drives hyperdiversity of secondary metabolite gene clusters in xylarialean endophytes.</title>
        <authorList>
            <person name="Franco M.E.E."/>
            <person name="Wisecaver J.H."/>
            <person name="Arnold A.E."/>
            <person name="Ju Y.M."/>
            <person name="Slot J.C."/>
            <person name="Ahrendt S."/>
            <person name="Moore L.P."/>
            <person name="Eastman K.E."/>
            <person name="Scott K."/>
            <person name="Konkel Z."/>
            <person name="Mondo S.J."/>
            <person name="Kuo A."/>
            <person name="Hayes R.D."/>
            <person name="Haridas S."/>
            <person name="Andreopoulos B."/>
            <person name="Riley R."/>
            <person name="LaButti K."/>
            <person name="Pangilinan J."/>
            <person name="Lipzen A."/>
            <person name="Amirebrahimi M."/>
            <person name="Yan J."/>
            <person name="Adam C."/>
            <person name="Keymanesh K."/>
            <person name="Ng V."/>
            <person name="Louie K."/>
            <person name="Northen T."/>
            <person name="Drula E."/>
            <person name="Henrissat B."/>
            <person name="Hsieh H.M."/>
            <person name="Youens-Clark K."/>
            <person name="Lutzoni F."/>
            <person name="Miadlikowska J."/>
            <person name="Eastwood D.C."/>
            <person name="Hamelin R.C."/>
            <person name="Grigoriev I.V."/>
            <person name="U'Ren J.M."/>
        </authorList>
    </citation>
    <scope>NUCLEOTIDE SEQUENCE [LARGE SCALE GENOMIC DNA]</scope>
    <source>
        <strain evidence="1 2">ER1909</strain>
    </source>
</reference>
<sequence length="726" mass="81736">MAALSILFKLPSEILLEVAEHSEALDLLSFSKTCRWVYSVVELVYWRKAVEEFPYLLPWACETRQAGMVEKMLVAGANPNIPHRLRSEPYRHATMYFNSRARPNWYRDLSNGLTHWVCYSTISQDPFRLLELVYGPTQSVYANTTHYGDKDSSFFDGINDDLPGLYISGWGGFEYVDNLTTMRLDPLLAYDPQKPQNYFPAGSYWFPLHAAAKAGCNEIVELLVKHGSYLDLPSKDFCHSQHRPSSYWSGGSSSCIWTPLHTALCHHNESTANLLISLGSSLSIDLHDQQLTVLHSAASRGCLSTLQYLVDTKVPLNVNAQDRFERPPLAYACDGSYSLVDNVDFRISRWLVDHGADTNASFDWNNYTILHAACYKGRFRDAIRYIESGANIHAVWEKLPDNYLRPLGVACLRRPYEKLERGEDLLGDDIEEDRIALVEKLIKEGAALEFPEPETGPSFYHSRNQPLIAASISLLLPVMKLLVAAGASVRPNKRSGLYPLLGALFSFGYDCVPSSIRDDLQWDTVVWLLDHGADPNQKSGMLKAKSKVLSGPPLLFLCRDTGYGDSHRMRLIELLLARGANPNLREKGTTGCTPLMAAIYYEHYDVARCLLQNGAAKLQAYDVLHMVVHMVTNDNKMKSDDKLQARQESLRLQLKFILEVDEDETLIKNTKILRIALKAHHSPLAEILMDMGAALPWKEICKCPKSKYAADSIKRLITLLSLGIPM</sequence>
<name>A0ACC0CX50_9PEZI</name>